<evidence type="ECO:0000256" key="1">
    <source>
        <dbReference type="SAM" id="Coils"/>
    </source>
</evidence>
<proteinExistence type="predicted"/>
<comment type="caution">
    <text evidence="4">The sequence shown here is derived from an EMBL/GenBank/DDBJ whole genome shotgun (WGS) entry which is preliminary data.</text>
</comment>
<dbReference type="Proteomes" id="UP001189429">
    <property type="component" value="Unassembled WGS sequence"/>
</dbReference>
<feature type="compositionally biased region" description="Low complexity" evidence="2">
    <location>
        <begin position="1096"/>
        <end position="1112"/>
    </location>
</feature>
<name>A0ABN9UPI4_9DINO</name>
<gene>
    <name evidence="4" type="ORF">PCOR1329_LOCUS50009</name>
</gene>
<feature type="compositionally biased region" description="Low complexity" evidence="2">
    <location>
        <begin position="24"/>
        <end position="40"/>
    </location>
</feature>
<dbReference type="PANTHER" id="PTHR45706:SF8">
    <property type="entry name" value="TYROSINE-PROTEIN PHOSPHATASE NON-RECEPTOR TYPE 20"/>
    <property type="match status" value="1"/>
</dbReference>
<accession>A0ABN9UPI4</accession>
<keyword evidence="5" id="KW-1185">Reference proteome</keyword>
<keyword evidence="3" id="KW-0732">Signal</keyword>
<feature type="region of interest" description="Disordered" evidence="2">
    <location>
        <begin position="24"/>
        <end position="54"/>
    </location>
</feature>
<feature type="compositionally biased region" description="Low complexity" evidence="2">
    <location>
        <begin position="170"/>
        <end position="199"/>
    </location>
</feature>
<evidence type="ECO:0000256" key="2">
    <source>
        <dbReference type="SAM" id="MobiDB-lite"/>
    </source>
</evidence>
<evidence type="ECO:0000256" key="3">
    <source>
        <dbReference type="SAM" id="SignalP"/>
    </source>
</evidence>
<evidence type="ECO:0000313" key="4">
    <source>
        <dbReference type="EMBL" id="CAK0861301.1"/>
    </source>
</evidence>
<evidence type="ECO:0008006" key="6">
    <source>
        <dbReference type="Google" id="ProtNLM"/>
    </source>
</evidence>
<feature type="region of interest" description="Disordered" evidence="2">
    <location>
        <begin position="633"/>
        <end position="656"/>
    </location>
</feature>
<sequence>MQKLLLALALGAARLAAAKGQAQHGAAAPARGPGRAGRPANGSQAEEADARRLQGVPQRNMALVLGCDTSCIHDRISATCRIRVDWATHHRFQGAVDACAQAHAMVLRHCPVCAGCDLGALHCPVPSTTTTATETSKTELSLTETTASTTATVSTTTTVLAATSTATSRTLTTTESSAGSTLSATSLTTTTASTISDSRQQQRRRDKKRVLLYTSSTAAPSTAKTTAASREALMGAMAMEDTPETTTWPYNCDIGYSHWQLGWSPSKKVWCCRHAGRACVTTTSATTTSTSTSTSTATTTATTTSVTTNTTSSTITTTSTTATTSTTTVTTTTPIATTAASAATTRSNPAQPKKTKATTTTPAVANATHIAANATAIHTVAKATPTVANGTAGDNTSARTALDDSLDIEFSAFNAAHSAAAFYAQQTRENMKNAIAQHHLVVSPGLLHLALLPLPRRSGCIFQWPLASSHLHGILQRALAADRLCGYELLHLDEAPHHGVLHVRMLLLLLQAHGLAGRPRPRPAAPGALAAAAAATAAAAAAAGGRGPRGRRGVRSAAASRAAASRGAAAAAGAALGEAAADRVVVFAGGVVAPTKLLLDIPYMLQFANMMQSDDLDVLRILEVTGVDLHPQEPSVAGRSWQATASGPGGAEEELASLRAQAATAPAVAKGRPAALRIMLNEILRPLNAQMDSMNATLAGNLTAIKKMDGRLSAGVQQNSATINSMKGDIQAHSARMDELELKLQRQQQGAYTEMEQVDGMASTYSASARLQSLEASFAEMQRKMEHAKSFYERARDHPIKFTQASTGTQHDLRIGFGEPYDIKKKGYILGLIWKHICAYMRTNGCWTPATVLACNKYQGLCYTTVRDEPIALAMVSSWTESEVVVETCAQELRSFGLAEQQVQDLPAAVNSAYQHIIDQARFHEHIRIIQERILVLELREHEQSPEYQYDDERTAAMATGLILNPGKCSLVFAVPYSRRYACEVFRVSGVKTRPYRADTFGKYLGVYIGPEGPAVSWGAPGTKCIKRPRHIASAGLSPVPPPLEAGTSGPELLREDFEVLGTCRYFASRERGLRSLASSQFFSNSRAMPAALSTPSKSGPAGSPCSAAAASPGLSATRSSLAMRAPMPAKTRNQMIDDEAMARRECFMTIIDECSANSGHILPLFNELNKRLRAMAKEARCEEAKFDILAKTFAKTDEEFMIRIVVEISDLSLQDVVKAKQMDDGAVFQLMQFALQYPKGLKYPEEARVVEVLSRVFKTRIEVAGQRLKKFKQNGGVSSTGMLCWKVGCFVLKSIDGLLSEVGHANGDKEPPMPPVLLCEFFKASRTGPYKITKVTSSSKDFAKEVLNTFNAHKNELEAVVQGQGSSSSSSSAGEVRGQLKTLVSEKKKKAMQKARQSAAEKMAEGRIFLDQIGECRYQLTDTVLQHRALLKLGESSVADSEANDQDVVLAAVYPGGEAAAIDADAMFKFSLFESATTKELFTVDESLGESSVQSFWDVQAKHRAGSVDVKVLGGSSFAFDCFAFALPRPGKQPLYWSMHSIYDFLGIECFKGTLSKWVFRSSERWERRFPIDGGGQTVHGSCVSSFTAKRVQLSSPAKCLQVTSVSTFGMLFQMAKWSWSPSHYGGFDLKRDSAGKQVKAAQAFIVSVLETVNQYKRPWSFDLVLDVSWTCGWPRPQPSYLENAMIVEVDDSLGVDLKAFCERAQVAWSDTFIHENWNMCLSGRCTRDTFYKLPMMEVLMLTASKATPVAECIIAQVCLSLSHQLQIVMASDNNDGHLVRRDVEFSFDDPAEGFGVGEDVDQSLAKYVTNAAHQLGKPRCVSVATDKASVGNLPLQVSVLALPSNLAVPMPPRVVSGTSEGASRTPGYPVPVDRQFDDELHEDLSLKRKADEAIATTASVMERQLAWLTRGAPGARPGAWRPVKLHRVASRIEDATRDWVNWRCLSVSLDLGSDGVCATNALTYFEELKINMLRFPDPPHGANRSIDHAINKTQLRGMWMLMMISFNLPHGPDQDDLRHLQVREAMTYCFNRRSPNTCPLFMELAPYMIQDLNRVGDHLPGVDSPEVELWEYLKKRVWVSSPGERCNTNRFMSSVSAAKLNVPHWHIDLFERLFLCLEMDFVRGKKFLEHMVKVKTGKQEELGEGAPTAANAITLEAKTLRGCAANAVAISALMLSDPMNRKICLSIAALTKPVRDWHIRQNRTLRTSAASPDWLSVQLLSENVNHMKDIAACFNNRWLLEDLGFSCLDGAWLASEGEMNMYMHGWPYKRILMTGEGDASRAVVREYQTDKRIIDLLEAAEKGSAAEQVFVRSEFRKAATIQFVRAFEDLGYSVHEQIVKLIKDRVSGLVGTQICEDCVGQAKNSKMVIGNRKYRRPEASMATMLKNKVLDGIHKFKSAITSVPLTSKSLRLSGSAFRSSKTNATMEFAKVVSTRQDAPYYSPGHIAINQPVADLYMLRRIFAEAPEAPDFNKVNLSWISSFVQVSHKLVVNLPGQGWCLALDYFNNSCAFFWPMETRELEGGLLVFQPENSTRGPIVKPLFDLDVPSCTVVVKSRARQRSDYPALCVGMNALLPAISMFQEGPTDGLCKNAASKAFWSVPKTTLQSVARVKGVDLPPGAKLVDVIFALVCDALGVSEVDAIKIVARRHAVNDLQASFFPALHEVEEAIQCLHRDDHEEFKSQEKKVVTITEELNIFKSDFHQKAKAFTQAEAKTFLPPGAHIWRAVSHAAWAGHYPPYSRISAAWSMGETAAMKDVIRRLWIQYLTATAQDPSVCPFDNLL</sequence>
<feature type="chain" id="PRO_5047515283" description="Calmodulin" evidence="3">
    <location>
        <begin position="19"/>
        <end position="2784"/>
    </location>
</feature>
<dbReference type="PANTHER" id="PTHR45706">
    <property type="entry name" value="TYROSINE-PROTEIN PHOSPHATASE"/>
    <property type="match status" value="1"/>
</dbReference>
<feature type="region of interest" description="Disordered" evidence="2">
    <location>
        <begin position="170"/>
        <end position="207"/>
    </location>
</feature>
<keyword evidence="1" id="KW-0175">Coiled coil</keyword>
<feature type="signal peptide" evidence="3">
    <location>
        <begin position="1"/>
        <end position="18"/>
    </location>
</feature>
<feature type="region of interest" description="Disordered" evidence="2">
    <location>
        <begin position="1093"/>
        <end position="1112"/>
    </location>
</feature>
<protein>
    <recommendedName>
        <fullName evidence="6">Calmodulin</fullName>
    </recommendedName>
</protein>
<feature type="coiled-coil region" evidence="1">
    <location>
        <begin position="723"/>
        <end position="750"/>
    </location>
</feature>
<dbReference type="EMBL" id="CAUYUJ010016059">
    <property type="protein sequence ID" value="CAK0861301.1"/>
    <property type="molecule type" value="Genomic_DNA"/>
</dbReference>
<feature type="region of interest" description="Disordered" evidence="2">
    <location>
        <begin position="283"/>
        <end position="361"/>
    </location>
</feature>
<reference evidence="4" key="1">
    <citation type="submission" date="2023-10" db="EMBL/GenBank/DDBJ databases">
        <authorList>
            <person name="Chen Y."/>
            <person name="Shah S."/>
            <person name="Dougan E. K."/>
            <person name="Thang M."/>
            <person name="Chan C."/>
        </authorList>
    </citation>
    <scope>NUCLEOTIDE SEQUENCE [LARGE SCALE GENOMIC DNA]</scope>
</reference>
<organism evidence="4 5">
    <name type="scientific">Prorocentrum cordatum</name>
    <dbReference type="NCBI Taxonomy" id="2364126"/>
    <lineage>
        <taxon>Eukaryota</taxon>
        <taxon>Sar</taxon>
        <taxon>Alveolata</taxon>
        <taxon>Dinophyceae</taxon>
        <taxon>Prorocentrales</taxon>
        <taxon>Prorocentraceae</taxon>
        <taxon>Prorocentrum</taxon>
    </lineage>
</organism>
<evidence type="ECO:0000313" key="5">
    <source>
        <dbReference type="Proteomes" id="UP001189429"/>
    </source>
</evidence>